<feature type="binding site" evidence="12">
    <location>
        <position position="144"/>
    </location>
    <ligand>
        <name>FMN</name>
        <dbReference type="ChEBI" id="CHEBI:58210"/>
    </ligand>
</feature>
<evidence type="ECO:0000313" key="9">
    <source>
        <dbReference type="PDB" id="5W4Y"/>
    </source>
</evidence>
<feature type="binding site" evidence="6 12">
    <location>
        <position position="164"/>
    </location>
    <ligand>
        <name>FMN</name>
        <dbReference type="ChEBI" id="CHEBI:58210"/>
    </ligand>
</feature>
<keyword evidence="12" id="KW-0547">Nucleotide-binding</keyword>
<evidence type="ECO:0007829" key="12">
    <source>
        <dbReference type="PDB" id="5W4Y"/>
    </source>
</evidence>
<dbReference type="PANTHER" id="PTHR30011">
    <property type="entry name" value="ALKANESULFONATE MONOOXYGENASE-RELATED"/>
    <property type="match status" value="1"/>
</dbReference>
<name>A0A3B6UEK8_9MICO</name>
<evidence type="ECO:0000256" key="5">
    <source>
        <dbReference type="ARBA" id="ARBA00033748"/>
    </source>
</evidence>
<feature type="domain" description="Luciferase-like" evidence="7">
    <location>
        <begin position="28"/>
        <end position="387"/>
    </location>
</feature>
<feature type="binding site" evidence="13">
    <location>
        <position position="24"/>
    </location>
    <ligand>
        <name>riboflavin</name>
        <dbReference type="ChEBI" id="CHEBI:57986"/>
    </ligand>
</feature>
<dbReference type="Pfam" id="PF00296">
    <property type="entry name" value="Bac_luciferase"/>
    <property type="match status" value="1"/>
</dbReference>
<dbReference type="PANTHER" id="PTHR30011:SF16">
    <property type="entry name" value="C2H2 FINGER DOMAIN TRANSCRIPTION FACTOR (EUROFUNG)-RELATED"/>
    <property type="match status" value="1"/>
</dbReference>
<dbReference type="PDB" id="5W4Z">
    <property type="method" value="X-ray"/>
    <property type="resolution" value="1.75 A"/>
    <property type="chains" value="A/B=1-461"/>
</dbReference>
<feature type="binding site" evidence="13">
    <location>
        <position position="342"/>
    </location>
    <ligand>
        <name>riboflavin</name>
        <dbReference type="ChEBI" id="CHEBI:57986"/>
    </ligand>
</feature>
<comment type="similarity">
    <text evidence="5">Belongs to the NtaA/SnaA/DszA monooxygenase family.</text>
</comment>
<feature type="binding site" evidence="6 12">
    <location>
        <position position="160"/>
    </location>
    <ligand>
        <name>FMN</name>
        <dbReference type="ChEBI" id="CHEBI:58210"/>
    </ligand>
</feature>
<dbReference type="InterPro" id="IPR036661">
    <property type="entry name" value="Luciferase-like_sf"/>
</dbReference>
<dbReference type="PDB" id="5W48">
    <property type="method" value="X-ray"/>
    <property type="resolution" value="1.90 A"/>
    <property type="chains" value="A/B=1-461"/>
</dbReference>
<dbReference type="PDBsum" id="5W48"/>
<evidence type="ECO:0000256" key="2">
    <source>
        <dbReference type="ARBA" id="ARBA00022643"/>
    </source>
</evidence>
<keyword evidence="1 6" id="KW-0285">Flavoprotein</keyword>
<gene>
    <name evidence="8 9 10" type="primary">RcaE</name>
</gene>
<dbReference type="PDBsum" id="5W4Z"/>
<feature type="binding site" evidence="13">
    <location>
        <position position="64"/>
    </location>
    <ligand>
        <name>riboflavin</name>
        <dbReference type="ChEBI" id="CHEBI:57986"/>
    </ligand>
</feature>
<dbReference type="Gene3D" id="3.20.20.30">
    <property type="entry name" value="Luciferase-like domain"/>
    <property type="match status" value="1"/>
</dbReference>
<proteinExistence type="evidence at protein level"/>
<dbReference type="SMR" id="A0A3B6UEK8"/>
<evidence type="ECO:0000256" key="6">
    <source>
        <dbReference type="PIRSR" id="PIRSR000337-1"/>
    </source>
</evidence>
<dbReference type="InterPro" id="IPR051260">
    <property type="entry name" value="Diverse_substr_monoxygenases"/>
</dbReference>
<dbReference type="GO" id="GO:0004497">
    <property type="term" value="F:monooxygenase activity"/>
    <property type="evidence" value="ECO:0007669"/>
    <property type="project" value="UniProtKB-KW"/>
</dbReference>
<feature type="binding site" evidence="6 12">
    <location>
        <position position="110"/>
    </location>
    <ligand>
        <name>FMN</name>
        <dbReference type="ChEBI" id="CHEBI:58210"/>
    </ligand>
</feature>
<accession>A0A3B6UEK8</accession>
<feature type="binding site" evidence="6 12">
    <location>
        <position position="64"/>
    </location>
    <ligand>
        <name>FMN</name>
        <dbReference type="ChEBI" id="CHEBI:58210"/>
    </ligand>
</feature>
<feature type="binding site" evidence="6 12">
    <location>
        <position position="235"/>
    </location>
    <ligand>
        <name>FMN</name>
        <dbReference type="ChEBI" id="CHEBI:58210"/>
    </ligand>
</feature>
<dbReference type="NCBIfam" id="TIGR03860">
    <property type="entry name" value="FMN_nitrolo"/>
    <property type="match status" value="1"/>
</dbReference>
<protein>
    <submittedName>
        <fullName evidence="8 9">Riboflavin Lyase</fullName>
    </submittedName>
</protein>
<sequence>GHMKGNTMKQLRFGLFENAQTNDSGTATWRHPDNQRHLFDTLDYWRNIAQICEDAGLDFVFLADAWGWADVNGERPDICDVEGLDLPRLDPAIVAAALIASTTKLGLVMTGSTLLEQPYSFARRMASLDHLSKGRIGWNVVTTGTAETASAAFGVPMVAHDDRYDMADDFMELVYKLWEGAWEPDALERDKQGRYADPAKVHRIDHEGPYFRSNGYGNTSYSPQGTPVLFQAGSSERGRQFGGRHGECIFLGGAPIPKLAEQVRAIRAEAVAEGRAADSIKLMAAFSCVIAPTHEEAVQKYQEVLDSQTPEVAVASYAWFTGLDLSSYDPSTPMSELHTELSQTQVARFAGLTVGDVLADWHAHGVRTKPVVGTPEEVADAIVELAEGADLDGFLLTPVIQPGSTIDFIEHVLPILRERGVAASGYDAPTLRERLLGTETPVLREDHPGAGYRAQSGALVG</sequence>
<evidence type="ECO:0000259" key="7">
    <source>
        <dbReference type="Pfam" id="PF00296"/>
    </source>
</evidence>
<feature type="binding site" evidence="13">
    <location>
        <position position="18"/>
    </location>
    <ligand>
        <name>riboflavin</name>
        <dbReference type="ChEBI" id="CHEBI:57986"/>
    </ligand>
</feature>
<evidence type="ECO:0007829" key="11">
    <source>
        <dbReference type="PDB" id="5W48"/>
    </source>
</evidence>
<feature type="binding site" evidence="13">
    <location>
        <position position="345"/>
    </location>
    <ligand>
        <name>riboflavin</name>
        <dbReference type="ChEBI" id="CHEBI:57986"/>
    </ligand>
</feature>
<dbReference type="PDBsum" id="5W4Y"/>
<evidence type="ECO:0000256" key="4">
    <source>
        <dbReference type="ARBA" id="ARBA00023033"/>
    </source>
</evidence>
<evidence type="ECO:0000256" key="1">
    <source>
        <dbReference type="ARBA" id="ARBA00022630"/>
    </source>
</evidence>
<evidence type="ECO:0000313" key="8">
    <source>
        <dbReference type="PDB" id="5W48"/>
    </source>
</evidence>
<keyword evidence="2 6" id="KW-0288">FMN</keyword>
<dbReference type="PDB" id="5W4Y">
    <property type="method" value="X-ray"/>
    <property type="resolution" value="1.90 A"/>
    <property type="chains" value="A/B=1-461"/>
</dbReference>
<dbReference type="GO" id="GO:0000166">
    <property type="term" value="F:nucleotide binding"/>
    <property type="evidence" value="ECO:0007669"/>
    <property type="project" value="UniProtKB-KW"/>
</dbReference>
<dbReference type="InterPro" id="IPR016215">
    <property type="entry name" value="NTA_MOA"/>
</dbReference>
<dbReference type="PIRSF" id="PIRSF000337">
    <property type="entry name" value="NTA_MOA"/>
    <property type="match status" value="1"/>
</dbReference>
<dbReference type="SUPFAM" id="SSF51679">
    <property type="entry name" value="Bacterial luciferase-like"/>
    <property type="match status" value="1"/>
</dbReference>
<reference evidence="11 12" key="1">
    <citation type="submission" date="2017-06" db="PDB data bank">
        <title>Cannibalism Among the Flavins: a Novel C-N Bond Cleavage in Riboflavin Catabolism Mediated by Flavin-Generated Superoxide Radical.</title>
        <authorList>
            <person name="Chakrabarty Y."/>
            <person name="Bhandari D.M."/>
            <person name="Zhao B."/>
            <person name="Wood J."/>
            <person name="Li P."/>
            <person name="Begley T.P."/>
        </authorList>
    </citation>
    <scope>X-RAY CRYSTALLOGRAPHY (1.90 ANGSTROMS)</scope>
    <source>
        <strain evidence="8 9">YR403</strain>
    </source>
</reference>
<dbReference type="InterPro" id="IPR011251">
    <property type="entry name" value="Luciferase-like_dom"/>
</dbReference>
<keyword evidence="4" id="KW-0503">Monooxygenase</keyword>
<evidence type="ECO:0007829" key="13">
    <source>
        <dbReference type="PDB" id="5W4Z"/>
    </source>
</evidence>
<evidence type="ECO:0000313" key="10">
    <source>
        <dbReference type="PDB" id="5W4Z"/>
    </source>
</evidence>
<feature type="binding site" evidence="6 12">
    <location>
        <position position="234"/>
    </location>
    <ligand>
        <name>FMN</name>
        <dbReference type="ChEBI" id="CHEBI:58210"/>
    </ligand>
</feature>
<dbReference type="AlphaFoldDB" id="A0A3B6UEK8"/>
<dbReference type="GO" id="GO:0016705">
    <property type="term" value="F:oxidoreductase activity, acting on paired donors, with incorporation or reduction of molecular oxygen"/>
    <property type="evidence" value="ECO:0007669"/>
    <property type="project" value="InterPro"/>
</dbReference>
<keyword evidence="11 12" id="KW-0002">3D-structure</keyword>
<organism evidence="8">
    <name type="scientific">Herbiconiux</name>
    <dbReference type="NCBI Taxonomy" id="881616"/>
    <lineage>
        <taxon>Bacteria</taxon>
        <taxon>Bacillati</taxon>
        <taxon>Actinomycetota</taxon>
        <taxon>Actinomycetes</taxon>
        <taxon>Micrococcales</taxon>
        <taxon>Microbacteriaceae</taxon>
    </lineage>
</organism>
<evidence type="ECO:0000256" key="3">
    <source>
        <dbReference type="ARBA" id="ARBA00023002"/>
    </source>
</evidence>
<keyword evidence="3" id="KW-0560">Oxidoreductase</keyword>